<keyword evidence="3" id="KW-1185">Reference proteome</keyword>
<feature type="transmembrane region" description="Helical" evidence="1">
    <location>
        <begin position="428"/>
        <end position="449"/>
    </location>
</feature>
<reference evidence="2" key="1">
    <citation type="submission" date="2023-06" db="EMBL/GenBank/DDBJ databases">
        <title>Genome-scale phylogeny and comparative genomics of the fungal order Sordariales.</title>
        <authorList>
            <consortium name="Lawrence Berkeley National Laboratory"/>
            <person name="Hensen N."/>
            <person name="Bonometti L."/>
            <person name="Westerberg I."/>
            <person name="Brannstrom I.O."/>
            <person name="Guillou S."/>
            <person name="Cros-Aarteil S."/>
            <person name="Calhoun S."/>
            <person name="Haridas S."/>
            <person name="Kuo A."/>
            <person name="Mondo S."/>
            <person name="Pangilinan J."/>
            <person name="Riley R."/>
            <person name="Labutti K."/>
            <person name="Andreopoulos B."/>
            <person name="Lipzen A."/>
            <person name="Chen C."/>
            <person name="Yanf M."/>
            <person name="Daum C."/>
            <person name="Ng V."/>
            <person name="Clum A."/>
            <person name="Steindorff A."/>
            <person name="Ohm R."/>
            <person name="Martin F."/>
            <person name="Silar P."/>
            <person name="Natvig D."/>
            <person name="Lalanne C."/>
            <person name="Gautier V."/>
            <person name="Ament-Velasquez S.L."/>
            <person name="Kruys A."/>
            <person name="Hutchinson M.I."/>
            <person name="Powell A.J."/>
            <person name="Barry K."/>
            <person name="Miller A.N."/>
            <person name="Grigoriev I.V."/>
            <person name="Debuchy R."/>
            <person name="Gladieux P."/>
            <person name="Thoren M.H."/>
            <person name="Johannesson H."/>
        </authorList>
    </citation>
    <scope>NUCLEOTIDE SEQUENCE</scope>
    <source>
        <strain evidence="2">CBS 606.72</strain>
    </source>
</reference>
<evidence type="ECO:0000256" key="1">
    <source>
        <dbReference type="SAM" id="Phobius"/>
    </source>
</evidence>
<protein>
    <submittedName>
        <fullName evidence="2">Uncharacterized protein</fullName>
    </submittedName>
</protein>
<proteinExistence type="predicted"/>
<gene>
    <name evidence="2" type="ORF">B0T14DRAFT_530938</name>
</gene>
<dbReference type="Gene3D" id="1.20.58.340">
    <property type="entry name" value="Magnesium transport protein CorA, transmembrane region"/>
    <property type="match status" value="1"/>
</dbReference>
<name>A0AA39TYC3_9PEZI</name>
<dbReference type="Proteomes" id="UP001175000">
    <property type="component" value="Unassembled WGS sequence"/>
</dbReference>
<dbReference type="EMBL" id="JAULSU010000007">
    <property type="protein sequence ID" value="KAK0611723.1"/>
    <property type="molecule type" value="Genomic_DNA"/>
</dbReference>
<keyword evidence="1" id="KW-0472">Membrane</keyword>
<keyword evidence="1" id="KW-0812">Transmembrane</keyword>
<dbReference type="AlphaFoldDB" id="A0AA39TYC3"/>
<sequence>MGSDAQSGTSARSKRMPRFYESRFRIVTIVYRSRASVTRTFKDYTTFGAVERWIDRASGSRAKVEDDGPRTFHMIVVNSDMIDRDRAERLHQDVKDPDDEPYGVDNVLDDDLLEDMKPPDEDPTYDWDLEENVQARTSSFAAQWRSDEMIDIFKRLGVYDGSVSGLPIWIRRGPRELVHKPGSRAQNTTWAWRGELSDSACVDFASVYDTASRTTIGLIRVSSRDFNIVESVLKSMSALSSPHLLDNPTTWLAYAFERATLDLNRITYANGKEIIAARGNIGTGNPYHYYLLNERKEAIAHDPEKLKDLSKDVLRLSESIASYSVTTQAWVRIINTCRAESERFVNMTATRERDANPNADVAMALEEIWEWTHDLLLHLHDKTKSQQWECDVLQQATQAIIAQLNQEQSARVASASWREATSATTITIIALVFLPGTFTSTLFSMPWFAETVRGGDLEFQRNLYLGLTISLTIVVISLWYLWTTYRGADGVLVESISEDADSKVEGQNENDTISSISMEKTWNGLRRRLLSRNQARSRHRANAKEDV</sequence>
<accession>A0AA39TYC3</accession>
<evidence type="ECO:0000313" key="3">
    <source>
        <dbReference type="Proteomes" id="UP001175000"/>
    </source>
</evidence>
<organism evidence="2 3">
    <name type="scientific">Immersiella caudata</name>
    <dbReference type="NCBI Taxonomy" id="314043"/>
    <lineage>
        <taxon>Eukaryota</taxon>
        <taxon>Fungi</taxon>
        <taxon>Dikarya</taxon>
        <taxon>Ascomycota</taxon>
        <taxon>Pezizomycotina</taxon>
        <taxon>Sordariomycetes</taxon>
        <taxon>Sordariomycetidae</taxon>
        <taxon>Sordariales</taxon>
        <taxon>Lasiosphaeriaceae</taxon>
        <taxon>Immersiella</taxon>
    </lineage>
</organism>
<keyword evidence="1" id="KW-1133">Transmembrane helix</keyword>
<feature type="transmembrane region" description="Helical" evidence="1">
    <location>
        <begin position="461"/>
        <end position="482"/>
    </location>
</feature>
<evidence type="ECO:0000313" key="2">
    <source>
        <dbReference type="EMBL" id="KAK0611723.1"/>
    </source>
</evidence>
<comment type="caution">
    <text evidence="2">The sequence shown here is derived from an EMBL/GenBank/DDBJ whole genome shotgun (WGS) entry which is preliminary data.</text>
</comment>